<feature type="compositionally biased region" description="Basic residues" evidence="1">
    <location>
        <begin position="89"/>
        <end position="105"/>
    </location>
</feature>
<dbReference type="GO" id="GO:0006412">
    <property type="term" value="P:translation"/>
    <property type="evidence" value="ECO:0007669"/>
    <property type="project" value="TreeGrafter"/>
</dbReference>
<feature type="chain" id="PRO_5031543335" description="S1 motif domain-containing protein" evidence="2">
    <location>
        <begin position="26"/>
        <end position="326"/>
    </location>
</feature>
<protein>
    <recommendedName>
        <fullName evidence="3">S1 motif domain-containing protein</fullName>
    </recommendedName>
</protein>
<evidence type="ECO:0000313" key="4">
    <source>
        <dbReference type="EMBL" id="CAD8891797.1"/>
    </source>
</evidence>
<dbReference type="InterPro" id="IPR050437">
    <property type="entry name" value="Ribos_protein_bS1-like"/>
</dbReference>
<evidence type="ECO:0000256" key="2">
    <source>
        <dbReference type="SAM" id="SignalP"/>
    </source>
</evidence>
<feature type="domain" description="S1 motif" evidence="3">
    <location>
        <begin position="145"/>
        <end position="221"/>
    </location>
</feature>
<dbReference type="GO" id="GO:0003729">
    <property type="term" value="F:mRNA binding"/>
    <property type="evidence" value="ECO:0007669"/>
    <property type="project" value="TreeGrafter"/>
</dbReference>
<evidence type="ECO:0000259" key="3">
    <source>
        <dbReference type="PROSITE" id="PS50126"/>
    </source>
</evidence>
<name>A0A7S1BMA4_9STRA</name>
<accession>A0A7S1BMA4</accession>
<dbReference type="Gene3D" id="2.40.50.140">
    <property type="entry name" value="Nucleic acid-binding proteins"/>
    <property type="match status" value="2"/>
</dbReference>
<organism evidence="4">
    <name type="scientific">Corethron hystrix</name>
    <dbReference type="NCBI Taxonomy" id="216773"/>
    <lineage>
        <taxon>Eukaryota</taxon>
        <taxon>Sar</taxon>
        <taxon>Stramenopiles</taxon>
        <taxon>Ochrophyta</taxon>
        <taxon>Bacillariophyta</taxon>
        <taxon>Coscinodiscophyceae</taxon>
        <taxon>Corethrophycidae</taxon>
        <taxon>Corethrales</taxon>
        <taxon>Corethraceae</taxon>
        <taxon>Corethron</taxon>
    </lineage>
</organism>
<feature type="domain" description="S1 motif" evidence="3">
    <location>
        <begin position="243"/>
        <end position="315"/>
    </location>
</feature>
<dbReference type="Pfam" id="PF00575">
    <property type="entry name" value="S1"/>
    <property type="match status" value="2"/>
</dbReference>
<sequence length="326" mass="36494">MFRRHAGTFAAAALLLLSVPSPVAAFVAIPPAFRASSTSPRVLLAEPSSASPEEAAEKRRKVLENMAANPKLYELHPNVRKAIFTNKENRRRAKESKRRREPASVKKRRLLLQYKQSAAATKRAAYIERAVPREEQFPLESLSRGDAVNAERNATVISLTPFGAYVDIGCEIDGLLHVRDMSASDFISHPRELFTSGDKVDLDLLVKYVDPAGRRLAFSAVPLEDESAEEEEDRIRVEDVHLHDELWGEIAKVTAYGAFVEIGTEVEGFLHFMDHPDHPLYRGEPPRTFMAVGERVRVWAADVDVERNRIKLTAVRPTALPLLGRL</sequence>
<dbReference type="InterPro" id="IPR003029">
    <property type="entry name" value="S1_domain"/>
</dbReference>
<dbReference type="GO" id="GO:0003735">
    <property type="term" value="F:structural constituent of ribosome"/>
    <property type="evidence" value="ECO:0007669"/>
    <property type="project" value="TreeGrafter"/>
</dbReference>
<dbReference type="AlphaFoldDB" id="A0A7S1BMA4"/>
<feature type="region of interest" description="Disordered" evidence="1">
    <location>
        <begin position="86"/>
        <end position="105"/>
    </location>
</feature>
<dbReference type="SMART" id="SM00316">
    <property type="entry name" value="S1"/>
    <property type="match status" value="2"/>
</dbReference>
<proteinExistence type="predicted"/>
<dbReference type="SUPFAM" id="SSF50249">
    <property type="entry name" value="Nucleic acid-binding proteins"/>
    <property type="match status" value="2"/>
</dbReference>
<reference evidence="4" key="1">
    <citation type="submission" date="2021-01" db="EMBL/GenBank/DDBJ databases">
        <authorList>
            <person name="Corre E."/>
            <person name="Pelletier E."/>
            <person name="Niang G."/>
            <person name="Scheremetjew M."/>
            <person name="Finn R."/>
            <person name="Kale V."/>
            <person name="Holt S."/>
            <person name="Cochrane G."/>
            <person name="Meng A."/>
            <person name="Brown T."/>
            <person name="Cohen L."/>
        </authorList>
    </citation>
    <scope>NUCLEOTIDE SEQUENCE</scope>
    <source>
        <strain evidence="4">308</strain>
    </source>
</reference>
<dbReference type="EMBL" id="HBFR01026386">
    <property type="protein sequence ID" value="CAD8891797.1"/>
    <property type="molecule type" value="Transcribed_RNA"/>
</dbReference>
<feature type="signal peptide" evidence="2">
    <location>
        <begin position="1"/>
        <end position="25"/>
    </location>
</feature>
<dbReference type="InterPro" id="IPR012340">
    <property type="entry name" value="NA-bd_OB-fold"/>
</dbReference>
<dbReference type="PANTHER" id="PTHR10724">
    <property type="entry name" value="30S RIBOSOMAL PROTEIN S1"/>
    <property type="match status" value="1"/>
</dbReference>
<evidence type="ECO:0000256" key="1">
    <source>
        <dbReference type="SAM" id="MobiDB-lite"/>
    </source>
</evidence>
<dbReference type="PROSITE" id="PS50126">
    <property type="entry name" value="S1"/>
    <property type="match status" value="2"/>
</dbReference>
<gene>
    <name evidence="4" type="ORF">CHYS00102_LOCUS19003</name>
</gene>
<keyword evidence="2" id="KW-0732">Signal</keyword>